<feature type="compositionally biased region" description="Low complexity" evidence="1">
    <location>
        <begin position="1"/>
        <end position="10"/>
    </location>
</feature>
<dbReference type="EMBL" id="WNWS01000040">
    <property type="protein sequence ID" value="KAE9985474.1"/>
    <property type="molecule type" value="Genomic_DNA"/>
</dbReference>
<reference evidence="2 3" key="1">
    <citation type="submission" date="2018-12" db="EMBL/GenBank/DDBJ databases">
        <title>Venturia inaequalis Genome Resource.</title>
        <authorList>
            <person name="Lichtner F.J."/>
        </authorList>
    </citation>
    <scope>NUCLEOTIDE SEQUENCE [LARGE SCALE GENOMIC DNA]</scope>
    <source>
        <strain evidence="2 3">120213</strain>
    </source>
</reference>
<feature type="region of interest" description="Disordered" evidence="1">
    <location>
        <begin position="185"/>
        <end position="218"/>
    </location>
</feature>
<organism evidence="2 3">
    <name type="scientific">Venturia inaequalis</name>
    <name type="common">Apple scab fungus</name>
    <dbReference type="NCBI Taxonomy" id="5025"/>
    <lineage>
        <taxon>Eukaryota</taxon>
        <taxon>Fungi</taxon>
        <taxon>Dikarya</taxon>
        <taxon>Ascomycota</taxon>
        <taxon>Pezizomycotina</taxon>
        <taxon>Dothideomycetes</taxon>
        <taxon>Pleosporomycetidae</taxon>
        <taxon>Venturiales</taxon>
        <taxon>Venturiaceae</taxon>
        <taxon>Venturia</taxon>
    </lineage>
</organism>
<dbReference type="OrthoDB" id="407617at2759"/>
<name>A0A8H3VEI1_VENIN</name>
<sequence length="373" mass="40721">MVSPSSHTPPSSGPQSPPASTISMDEQPPPPPPNSTVTTTPRFDAPNAPPPTEFAHRTRRSTITHRARSDSISSFGKRSNPPGLAEQLERIYEENPGEFFEGPSQVPENTPKTSHYAPSASSSPRSDRGNLYPTILNLPHLNEQLEVLPPPAASRFSSPPSSIAGESLVSEPLMMAVPRRFYSYSGNGSKPNPPSPLSAVKEQEPPEETHGGVREHSDWGENILQDLARGLIRLSNLAEDDEKRDPTKIRQVHYKERLNLLLNDSSQPITYGPIGDVPYPAPAAPAVSSAAKRPLSSPSVHTNYVSWSEFKELKDRVNDLNRLVKQLTDMHSHSQKEINMLKSEASNIKKVLAGSGIIKATNTSMENDASKMV</sequence>
<gene>
    <name evidence="2" type="ORF">EG328_007466</name>
</gene>
<feature type="compositionally biased region" description="Basic residues" evidence="1">
    <location>
        <begin position="57"/>
        <end position="66"/>
    </location>
</feature>
<accession>A0A8H3VEI1</accession>
<evidence type="ECO:0000256" key="1">
    <source>
        <dbReference type="SAM" id="MobiDB-lite"/>
    </source>
</evidence>
<dbReference type="AlphaFoldDB" id="A0A8H3VEI1"/>
<comment type="caution">
    <text evidence="2">The sequence shown here is derived from an EMBL/GenBank/DDBJ whole genome shotgun (WGS) entry which is preliminary data.</text>
</comment>
<proteinExistence type="predicted"/>
<feature type="region of interest" description="Disordered" evidence="1">
    <location>
        <begin position="1"/>
        <end position="133"/>
    </location>
</feature>
<evidence type="ECO:0000313" key="3">
    <source>
        <dbReference type="Proteomes" id="UP000447873"/>
    </source>
</evidence>
<evidence type="ECO:0000313" key="2">
    <source>
        <dbReference type="EMBL" id="KAE9985474.1"/>
    </source>
</evidence>
<protein>
    <submittedName>
        <fullName evidence="2">Uncharacterized protein</fullName>
    </submittedName>
</protein>
<feature type="compositionally biased region" description="Basic and acidic residues" evidence="1">
    <location>
        <begin position="201"/>
        <end position="218"/>
    </location>
</feature>
<dbReference type="Proteomes" id="UP000447873">
    <property type="component" value="Unassembled WGS sequence"/>
</dbReference>